<proteinExistence type="predicted"/>
<comment type="caution">
    <text evidence="1">The sequence shown here is derived from an EMBL/GenBank/DDBJ whole genome shotgun (WGS) entry which is preliminary data.</text>
</comment>
<protein>
    <submittedName>
        <fullName evidence="1">AlpA family transcriptional regulator</fullName>
    </submittedName>
</protein>
<dbReference type="RefSeq" id="WP_132953268.1">
    <property type="nucleotide sequence ID" value="NZ_SLXU01000027.1"/>
</dbReference>
<dbReference type="PANTHER" id="PTHR36154">
    <property type="entry name" value="DNA-BINDING TRANSCRIPTIONAL ACTIVATOR ALPA"/>
    <property type="match status" value="1"/>
</dbReference>
<evidence type="ECO:0000313" key="2">
    <source>
        <dbReference type="Proteomes" id="UP000295050"/>
    </source>
</evidence>
<dbReference type="EMBL" id="SLXU01000027">
    <property type="protein sequence ID" value="TCP58431.1"/>
    <property type="molecule type" value="Genomic_DNA"/>
</dbReference>
<dbReference type="InterPro" id="IPR052931">
    <property type="entry name" value="Prophage_regulatory_activator"/>
</dbReference>
<sequence>MDEEIWRLPRVIKAVGMGRSWIYQAVAEGQFPAPLRLGKRAVGWRRSDVLTWLESRVDKARQDPPHEARDHGIRHS</sequence>
<reference evidence="1 2" key="1">
    <citation type="submission" date="2019-03" db="EMBL/GenBank/DDBJ databases">
        <title>Genomic Encyclopedia of Type Strains, Phase IV (KMG-IV): sequencing the most valuable type-strain genomes for metagenomic binning, comparative biology and taxonomic classification.</title>
        <authorList>
            <person name="Goeker M."/>
        </authorList>
    </citation>
    <scope>NUCLEOTIDE SEQUENCE [LARGE SCALE GENOMIC DNA]</scope>
    <source>
        <strain evidence="1 2">DSM 24766</strain>
    </source>
</reference>
<keyword evidence="2" id="KW-1185">Reference proteome</keyword>
<dbReference type="InterPro" id="IPR010260">
    <property type="entry name" value="AlpA"/>
</dbReference>
<dbReference type="AlphaFoldDB" id="A0A4R2RFL6"/>
<organism evidence="1 2">
    <name type="scientific">Rhodovulum bhavnagarense</name>
    <dbReference type="NCBI Taxonomy" id="992286"/>
    <lineage>
        <taxon>Bacteria</taxon>
        <taxon>Pseudomonadati</taxon>
        <taxon>Pseudomonadota</taxon>
        <taxon>Alphaproteobacteria</taxon>
        <taxon>Rhodobacterales</taxon>
        <taxon>Paracoccaceae</taxon>
        <taxon>Rhodovulum</taxon>
    </lineage>
</organism>
<dbReference type="OrthoDB" id="9801242at2"/>
<dbReference type="Gene3D" id="1.10.238.160">
    <property type="match status" value="1"/>
</dbReference>
<dbReference type="PANTHER" id="PTHR36154:SF1">
    <property type="entry name" value="DNA-BINDING TRANSCRIPTIONAL ACTIVATOR ALPA"/>
    <property type="match status" value="1"/>
</dbReference>
<name>A0A4R2RFL6_9RHOB</name>
<dbReference type="Proteomes" id="UP000295050">
    <property type="component" value="Unassembled WGS sequence"/>
</dbReference>
<gene>
    <name evidence="1" type="ORF">EV663_12713</name>
</gene>
<evidence type="ECO:0000313" key="1">
    <source>
        <dbReference type="EMBL" id="TCP58431.1"/>
    </source>
</evidence>
<dbReference type="Pfam" id="PF05930">
    <property type="entry name" value="Phage_AlpA"/>
    <property type="match status" value="1"/>
</dbReference>
<accession>A0A4R2RFL6</accession>